<dbReference type="InterPro" id="IPR045726">
    <property type="entry name" value="DUF6080"/>
</dbReference>
<name>A0ABV3VWU8_9BACI</name>
<feature type="transmembrane region" description="Helical" evidence="1">
    <location>
        <begin position="158"/>
        <end position="175"/>
    </location>
</feature>
<gene>
    <name evidence="2" type="ORF">AB1300_09275</name>
</gene>
<feature type="transmembrane region" description="Helical" evidence="1">
    <location>
        <begin position="363"/>
        <end position="382"/>
    </location>
</feature>
<feature type="transmembrane region" description="Helical" evidence="1">
    <location>
        <begin position="103"/>
        <end position="124"/>
    </location>
</feature>
<feature type="transmembrane region" description="Helical" evidence="1">
    <location>
        <begin position="16"/>
        <end position="37"/>
    </location>
</feature>
<keyword evidence="1" id="KW-1133">Transmembrane helix</keyword>
<keyword evidence="3" id="KW-1185">Reference proteome</keyword>
<feature type="transmembrane region" description="Helical" evidence="1">
    <location>
        <begin position="187"/>
        <end position="211"/>
    </location>
</feature>
<evidence type="ECO:0000313" key="2">
    <source>
        <dbReference type="EMBL" id="MEX3745326.1"/>
    </source>
</evidence>
<feature type="transmembrane region" description="Helical" evidence="1">
    <location>
        <begin position="394"/>
        <end position="411"/>
    </location>
</feature>
<sequence>MKVGIKEKLKRKKNPLILLMFFMCFYIIMNLPIILFLTENYEGLKKFSPFGYSPFLLNIFNFDPSIYVSNNMSPIHPFLNFLTIPLVKIAKLLGFNTVMGYNLFFLILQSAINSLSVVIIYSLLLKKYKDVILAIIFSCLFGISSYSIFSAFIPDSYAYAQFIIVISLYYLLVSFKENQYSKNMGLSILNFGITSTNIIPFFISTIINLFHSKKLKEAFKRSVLLSFILLGCISLITFIQKILFNQTWLDSLLSNLNNGGFSYTADFSFFMHWKVIYLLFINPIMTPNIALIDLNIMAFVSDLEKSVPFYINIIAILVFIFVSLGIIRNFKKKEIWILFSYILFAILLHIVVGFGLAVFEYDMYLYAGHFLVAIWLLCAEFFYSIKSTSIKKILKYVLVVILVIILINNVSKHLNFYNNLVASYESIINSESRLDSSNEWEFFSNNDGFKIVRTNLNLSERPYVVFKNGEKLKDYNADYFNTSDLTDFYVNNYLYISISNIDSNWSEDYTPTEQEIQHYFEANEYTVYFKN</sequence>
<protein>
    <submittedName>
        <fullName evidence="2">DUF6080 domain-containing protein</fullName>
    </submittedName>
</protein>
<reference evidence="2 3" key="1">
    <citation type="submission" date="2024-07" db="EMBL/GenBank/DDBJ databases">
        <title>Characterization of a bacterium isolated from hydrolysated instant sea cucumber by whole-genome sequencing and metabolomics.</title>
        <authorList>
            <person name="Luo X."/>
            <person name="Zhang Z."/>
            <person name="Zheng Z."/>
            <person name="Zhang W."/>
            <person name="Ming T."/>
            <person name="Jiao L."/>
            <person name="Su X."/>
            <person name="Kong F."/>
            <person name="Xu J."/>
        </authorList>
    </citation>
    <scope>NUCLEOTIDE SEQUENCE [LARGE SCALE GENOMIC DNA]</scope>
    <source>
        <strain evidence="2 3">XL-2024</strain>
    </source>
</reference>
<organism evidence="2 3">
    <name type="scientific">Lysinibacillus xylanilyticus</name>
    <dbReference type="NCBI Taxonomy" id="582475"/>
    <lineage>
        <taxon>Bacteria</taxon>
        <taxon>Bacillati</taxon>
        <taxon>Bacillota</taxon>
        <taxon>Bacilli</taxon>
        <taxon>Bacillales</taxon>
        <taxon>Bacillaceae</taxon>
        <taxon>Lysinibacillus</taxon>
    </lineage>
</organism>
<dbReference type="Proteomes" id="UP001558534">
    <property type="component" value="Unassembled WGS sequence"/>
</dbReference>
<dbReference type="Pfam" id="PF19558">
    <property type="entry name" value="DUF6080"/>
    <property type="match status" value="1"/>
</dbReference>
<dbReference type="EMBL" id="JBFRHK010000004">
    <property type="protein sequence ID" value="MEX3745326.1"/>
    <property type="molecule type" value="Genomic_DNA"/>
</dbReference>
<feature type="transmembrane region" description="Helical" evidence="1">
    <location>
        <begin position="131"/>
        <end position="152"/>
    </location>
</feature>
<evidence type="ECO:0000313" key="3">
    <source>
        <dbReference type="Proteomes" id="UP001558534"/>
    </source>
</evidence>
<feature type="transmembrane region" description="Helical" evidence="1">
    <location>
        <begin position="309"/>
        <end position="328"/>
    </location>
</feature>
<keyword evidence="1" id="KW-0472">Membrane</keyword>
<accession>A0ABV3VWU8</accession>
<comment type="caution">
    <text evidence="2">The sequence shown here is derived from an EMBL/GenBank/DDBJ whole genome shotgun (WGS) entry which is preliminary data.</text>
</comment>
<evidence type="ECO:0000256" key="1">
    <source>
        <dbReference type="SAM" id="Phobius"/>
    </source>
</evidence>
<proteinExistence type="predicted"/>
<feature type="transmembrane region" description="Helical" evidence="1">
    <location>
        <begin position="335"/>
        <end position="357"/>
    </location>
</feature>
<feature type="transmembrane region" description="Helical" evidence="1">
    <location>
        <begin position="223"/>
        <end position="244"/>
    </location>
</feature>
<keyword evidence="1" id="KW-0812">Transmembrane</keyword>
<dbReference type="RefSeq" id="WP_368636213.1">
    <property type="nucleotide sequence ID" value="NZ_JBFRHK010000004.1"/>
</dbReference>
<feature type="transmembrane region" description="Helical" evidence="1">
    <location>
        <begin position="275"/>
        <end position="297"/>
    </location>
</feature>